<evidence type="ECO:0000313" key="1">
    <source>
        <dbReference type="EMBL" id="KKL44654.1"/>
    </source>
</evidence>
<dbReference type="EMBL" id="LAZR01034679">
    <property type="protein sequence ID" value="KKL44654.1"/>
    <property type="molecule type" value="Genomic_DNA"/>
</dbReference>
<dbReference type="AlphaFoldDB" id="A0A0F9C619"/>
<sequence length="110" mass="12576">MLKFRERPVVVEAFHMTEARSNDNSEWPSWLHAAWQSDGGKGCMWIDKDAPKRAFVLGTREGVHRITWDDWIIRGIEGELYACKPDIFEATYEPVLVASAFPPGEIGRLD</sequence>
<comment type="caution">
    <text evidence="1">The sequence shown here is derived from an EMBL/GenBank/DDBJ whole genome shotgun (WGS) entry which is preliminary data.</text>
</comment>
<gene>
    <name evidence="1" type="ORF">LCGC14_2363530</name>
</gene>
<accession>A0A0F9C619</accession>
<name>A0A0F9C619_9ZZZZ</name>
<reference evidence="1" key="1">
    <citation type="journal article" date="2015" name="Nature">
        <title>Complex archaea that bridge the gap between prokaryotes and eukaryotes.</title>
        <authorList>
            <person name="Spang A."/>
            <person name="Saw J.H."/>
            <person name="Jorgensen S.L."/>
            <person name="Zaremba-Niedzwiedzka K."/>
            <person name="Martijn J."/>
            <person name="Lind A.E."/>
            <person name="van Eijk R."/>
            <person name="Schleper C."/>
            <person name="Guy L."/>
            <person name="Ettema T.J."/>
        </authorList>
    </citation>
    <scope>NUCLEOTIDE SEQUENCE</scope>
</reference>
<organism evidence="1">
    <name type="scientific">marine sediment metagenome</name>
    <dbReference type="NCBI Taxonomy" id="412755"/>
    <lineage>
        <taxon>unclassified sequences</taxon>
        <taxon>metagenomes</taxon>
        <taxon>ecological metagenomes</taxon>
    </lineage>
</organism>
<proteinExistence type="predicted"/>
<protein>
    <submittedName>
        <fullName evidence="1">Uncharacterized protein</fullName>
    </submittedName>
</protein>